<dbReference type="Pfam" id="PF00501">
    <property type="entry name" value="AMP-binding"/>
    <property type="match status" value="1"/>
</dbReference>
<dbReference type="InterPro" id="IPR009081">
    <property type="entry name" value="PP-bd_ACP"/>
</dbReference>
<dbReference type="FunFam" id="3.40.50.12780:FF:000013">
    <property type="entry name" value="Long-chain-fatty-acid--AMP ligase FadD32"/>
    <property type="match status" value="1"/>
</dbReference>
<dbReference type="OrthoDB" id="9803968at2"/>
<gene>
    <name evidence="8" type="ORF">SAMN06297251_11516</name>
</gene>
<dbReference type="Proteomes" id="UP000192656">
    <property type="component" value="Unassembled WGS sequence"/>
</dbReference>
<reference evidence="8 9" key="1">
    <citation type="submission" date="2017-04" db="EMBL/GenBank/DDBJ databases">
        <authorList>
            <person name="Afonso C.L."/>
            <person name="Miller P.J."/>
            <person name="Scott M.A."/>
            <person name="Spackman E."/>
            <person name="Goraichik I."/>
            <person name="Dimitrov K.M."/>
            <person name="Suarez D.L."/>
            <person name="Swayne D.E."/>
        </authorList>
    </citation>
    <scope>NUCLEOTIDE SEQUENCE [LARGE SCALE GENOMIC DNA]</scope>
    <source>
        <strain evidence="8 9">CGMCC 1.10972</strain>
    </source>
</reference>
<keyword evidence="3" id="KW-0597">Phosphoprotein</keyword>
<evidence type="ECO:0000256" key="5">
    <source>
        <dbReference type="ARBA" id="ARBA00022832"/>
    </source>
</evidence>
<keyword evidence="5" id="KW-0276">Fatty acid metabolism</keyword>
<dbReference type="InterPro" id="IPR025110">
    <property type="entry name" value="AMP-bd_C"/>
</dbReference>
<dbReference type="PANTHER" id="PTHR22754">
    <property type="entry name" value="DISCO-INTERACTING PROTEIN 2 DIP2 -RELATED"/>
    <property type="match status" value="1"/>
</dbReference>
<dbReference type="InterPro" id="IPR020806">
    <property type="entry name" value="PKS_PP-bd"/>
</dbReference>
<dbReference type="GO" id="GO:0005886">
    <property type="term" value="C:plasma membrane"/>
    <property type="evidence" value="ECO:0007669"/>
    <property type="project" value="TreeGrafter"/>
</dbReference>
<dbReference type="GO" id="GO:0016874">
    <property type="term" value="F:ligase activity"/>
    <property type="evidence" value="ECO:0007669"/>
    <property type="project" value="UniProtKB-KW"/>
</dbReference>
<evidence type="ECO:0000313" key="8">
    <source>
        <dbReference type="EMBL" id="SMC96656.1"/>
    </source>
</evidence>
<proteinExistence type="inferred from homology"/>
<feature type="domain" description="Carrier" evidence="7">
    <location>
        <begin position="599"/>
        <end position="677"/>
    </location>
</feature>
<keyword evidence="4 8" id="KW-0436">Ligase</keyword>
<dbReference type="InterPro" id="IPR045851">
    <property type="entry name" value="AMP-bd_C_sf"/>
</dbReference>
<dbReference type="Pfam" id="PF00550">
    <property type="entry name" value="PP-binding"/>
    <property type="match status" value="1"/>
</dbReference>
<dbReference type="SMART" id="SM01294">
    <property type="entry name" value="PKS_PP_betabranch"/>
    <property type="match status" value="1"/>
</dbReference>
<dbReference type="SUPFAM" id="SSF56801">
    <property type="entry name" value="Acetyl-CoA synthetase-like"/>
    <property type="match status" value="1"/>
</dbReference>
<dbReference type="Pfam" id="PF23024">
    <property type="entry name" value="AMP-dom_DIP2-like"/>
    <property type="match status" value="1"/>
</dbReference>
<dbReference type="SMART" id="SM00823">
    <property type="entry name" value="PKS_PP"/>
    <property type="match status" value="1"/>
</dbReference>
<keyword evidence="2" id="KW-0596">Phosphopantetheine</keyword>
<evidence type="ECO:0000256" key="1">
    <source>
        <dbReference type="ARBA" id="ARBA00006432"/>
    </source>
</evidence>
<dbReference type="PROSITE" id="PS00455">
    <property type="entry name" value="AMP_BINDING"/>
    <property type="match status" value="1"/>
</dbReference>
<sequence>MTARTAETLLDIMLSRAAEHPTDIAYRFHRFGASETQDVLMDDLARSARAIAETLTRRGLSGERVILALPHGPDFIRAFYGCLAAGAVAVPVPMLKPGKEDRRFEAVLKDARPALVVVDQAALEQARSVVDRVTQDGGASAQVATVDQSEGDAAGWQRPDVSADTLAILQYTSGSTGDPKGVMITHGNFVANAKLIQSALRVTASSTGVLWLPFYHDMGLVGGVVMPMYAGATVDLMSPQDFLRAPIRWLEALAERKATITAAPNFALELCCDLASPEALAGLDLSHLSCLLTGSEPVNANTVERFIATFGSYGFRRDAVLPAYGLAEATLLATGTLRDKVGPTIRAFDGKALESGHPAAAQGNAPSRRLVGNGAPETRVRIAEPETGRPLGEGEIGEIWLTGESIAKGYFGRPELSSHGFGARLLGEPEAGPFYRTGDLGFVEGDDLFVTGRIKDLVIIRGRNIHPQDVEESATRNEPRLWTGGSAAFGVDRGAGEELILIVEAGRSSVSALKDEASGSALAADLVARIVEAHEVMPAEIAIVRPGRIPRTTSGKIRRSAAREEWRESGFAAGLIHRWTRPEGDGAGAFAGPVIGECLTRQDVEAWLLARLAHHSGRPPHQIALDEPFASYGLDSRTAIEMITAINGLNIARTVEPTDLYDHPTIERLLDHMFDPEAAQPAETKTDETSDLETEAAALRALLDA</sequence>
<dbReference type="GO" id="GO:0031177">
    <property type="term" value="F:phosphopantetheine binding"/>
    <property type="evidence" value="ECO:0007669"/>
    <property type="project" value="InterPro"/>
</dbReference>
<dbReference type="InterPro" id="IPR040097">
    <property type="entry name" value="FAAL/FAAC"/>
</dbReference>
<keyword evidence="9" id="KW-1185">Reference proteome</keyword>
<dbReference type="PANTHER" id="PTHR22754:SF32">
    <property type="entry name" value="DISCO-INTERACTING PROTEIN 2"/>
    <property type="match status" value="1"/>
</dbReference>
<dbReference type="Gene3D" id="3.40.50.12780">
    <property type="entry name" value="N-terminal domain of ligase-like"/>
    <property type="match status" value="1"/>
</dbReference>
<protein>
    <submittedName>
        <fullName evidence="8">Acyl-CoA synthetase (AMP-forming)/AMP-acid ligase II</fullName>
    </submittedName>
</protein>
<organism evidence="8 9">
    <name type="scientific">Fulvimarina manganoxydans</name>
    <dbReference type="NCBI Taxonomy" id="937218"/>
    <lineage>
        <taxon>Bacteria</taxon>
        <taxon>Pseudomonadati</taxon>
        <taxon>Pseudomonadota</taxon>
        <taxon>Alphaproteobacteria</taxon>
        <taxon>Hyphomicrobiales</taxon>
        <taxon>Aurantimonadaceae</taxon>
        <taxon>Fulvimarina</taxon>
    </lineage>
</organism>
<evidence type="ECO:0000256" key="6">
    <source>
        <dbReference type="ARBA" id="ARBA00023098"/>
    </source>
</evidence>
<dbReference type="GO" id="GO:0070566">
    <property type="term" value="F:adenylyltransferase activity"/>
    <property type="evidence" value="ECO:0007669"/>
    <property type="project" value="TreeGrafter"/>
</dbReference>
<dbReference type="CDD" id="cd05931">
    <property type="entry name" value="FAAL"/>
    <property type="match status" value="1"/>
</dbReference>
<dbReference type="InterPro" id="IPR036736">
    <property type="entry name" value="ACP-like_sf"/>
</dbReference>
<dbReference type="InterPro" id="IPR042099">
    <property type="entry name" value="ANL_N_sf"/>
</dbReference>
<dbReference type="GO" id="GO:0006633">
    <property type="term" value="P:fatty acid biosynthetic process"/>
    <property type="evidence" value="ECO:0007669"/>
    <property type="project" value="TreeGrafter"/>
</dbReference>
<dbReference type="InterPro" id="IPR000873">
    <property type="entry name" value="AMP-dep_synth/lig_dom"/>
</dbReference>
<evidence type="ECO:0000256" key="4">
    <source>
        <dbReference type="ARBA" id="ARBA00022598"/>
    </source>
</evidence>
<evidence type="ECO:0000256" key="3">
    <source>
        <dbReference type="ARBA" id="ARBA00022553"/>
    </source>
</evidence>
<evidence type="ECO:0000256" key="2">
    <source>
        <dbReference type="ARBA" id="ARBA00022450"/>
    </source>
</evidence>
<dbReference type="InterPro" id="IPR020845">
    <property type="entry name" value="AMP-binding_CS"/>
</dbReference>
<dbReference type="RefSeq" id="WP_084411257.1">
    <property type="nucleotide sequence ID" value="NZ_FWXR01000015.1"/>
</dbReference>
<evidence type="ECO:0000313" key="9">
    <source>
        <dbReference type="Proteomes" id="UP000192656"/>
    </source>
</evidence>
<dbReference type="STRING" id="937218.SAMN06297251_11516"/>
<accession>A0A1W2DI58</accession>
<dbReference type="Gene3D" id="1.10.1200.10">
    <property type="entry name" value="ACP-like"/>
    <property type="match status" value="1"/>
</dbReference>
<name>A0A1W2DI58_9HYPH</name>
<comment type="similarity">
    <text evidence="1">Belongs to the ATP-dependent AMP-binding enzyme family.</text>
</comment>
<dbReference type="SUPFAM" id="SSF47336">
    <property type="entry name" value="ACP-like"/>
    <property type="match status" value="1"/>
</dbReference>
<evidence type="ECO:0000259" key="7">
    <source>
        <dbReference type="PROSITE" id="PS50075"/>
    </source>
</evidence>
<keyword evidence="6" id="KW-0443">Lipid metabolism</keyword>
<dbReference type="Gene3D" id="3.30.300.30">
    <property type="match status" value="1"/>
</dbReference>
<dbReference type="GO" id="GO:0071766">
    <property type="term" value="P:Actinobacterium-type cell wall biogenesis"/>
    <property type="evidence" value="ECO:0007669"/>
    <property type="project" value="UniProtKB-ARBA"/>
</dbReference>
<dbReference type="PROSITE" id="PS50075">
    <property type="entry name" value="CARRIER"/>
    <property type="match status" value="1"/>
</dbReference>
<dbReference type="EMBL" id="FWXR01000015">
    <property type="protein sequence ID" value="SMC96656.1"/>
    <property type="molecule type" value="Genomic_DNA"/>
</dbReference>
<dbReference type="AlphaFoldDB" id="A0A1W2DI58"/>